<dbReference type="AlphaFoldDB" id="A0AAD7HG56"/>
<organism evidence="2 3">
    <name type="scientific">Mycena metata</name>
    <dbReference type="NCBI Taxonomy" id="1033252"/>
    <lineage>
        <taxon>Eukaryota</taxon>
        <taxon>Fungi</taxon>
        <taxon>Dikarya</taxon>
        <taxon>Basidiomycota</taxon>
        <taxon>Agaricomycotina</taxon>
        <taxon>Agaricomycetes</taxon>
        <taxon>Agaricomycetidae</taxon>
        <taxon>Agaricales</taxon>
        <taxon>Marasmiineae</taxon>
        <taxon>Mycenaceae</taxon>
        <taxon>Mycena</taxon>
    </lineage>
</organism>
<accession>A0AAD7HG56</accession>
<protein>
    <submittedName>
        <fullName evidence="2">Uncharacterized protein</fullName>
    </submittedName>
</protein>
<dbReference type="EMBL" id="JARKIB010000245">
    <property type="protein sequence ID" value="KAJ7720038.1"/>
    <property type="molecule type" value="Genomic_DNA"/>
</dbReference>
<comment type="caution">
    <text evidence="2">The sequence shown here is derived from an EMBL/GenBank/DDBJ whole genome shotgun (WGS) entry which is preliminary data.</text>
</comment>
<reference evidence="2" key="1">
    <citation type="submission" date="2023-03" db="EMBL/GenBank/DDBJ databases">
        <title>Massive genome expansion in bonnet fungi (Mycena s.s.) driven by repeated elements and novel gene families across ecological guilds.</title>
        <authorList>
            <consortium name="Lawrence Berkeley National Laboratory"/>
            <person name="Harder C.B."/>
            <person name="Miyauchi S."/>
            <person name="Viragh M."/>
            <person name="Kuo A."/>
            <person name="Thoen E."/>
            <person name="Andreopoulos B."/>
            <person name="Lu D."/>
            <person name="Skrede I."/>
            <person name="Drula E."/>
            <person name="Henrissat B."/>
            <person name="Morin E."/>
            <person name="Kohler A."/>
            <person name="Barry K."/>
            <person name="LaButti K."/>
            <person name="Morin E."/>
            <person name="Salamov A."/>
            <person name="Lipzen A."/>
            <person name="Mereny Z."/>
            <person name="Hegedus B."/>
            <person name="Baldrian P."/>
            <person name="Stursova M."/>
            <person name="Weitz H."/>
            <person name="Taylor A."/>
            <person name="Grigoriev I.V."/>
            <person name="Nagy L.G."/>
            <person name="Martin F."/>
            <person name="Kauserud H."/>
        </authorList>
    </citation>
    <scope>NUCLEOTIDE SEQUENCE</scope>
    <source>
        <strain evidence="2">CBHHK182m</strain>
    </source>
</reference>
<evidence type="ECO:0000313" key="3">
    <source>
        <dbReference type="Proteomes" id="UP001215598"/>
    </source>
</evidence>
<sequence length="885" mass="100489">LSRALRHIEDNNNVTRGTDDSQLRSVNTNSGEQRTEQHDVQLTRETTLAILYTYPLNVTVEYPETIENGSVGHLFTMDPRNWTSPILDVVYSRGKPAGQTIKGQEVFTKILRDSGGEPLPCVRTHTTCHGSKVCPYTDMDLLSQPHTSASRADVKERLQNDRDYRLQSTSPSKDVFMRTVSYVAAVQRLGCRRPLTEETFLLASEEEARDARELYLDQIRRGYRMPEGVCEGRLVFGFSDSDERPYVCDSTIGNGAYDVNYIEAVITGDIEEASRIEQSAEDLGYGPLVECTTVSNPSSQRAYCTVSHRDSQGALVQPLLENLPCSSRFVVYEPLEEDRATCPYVLIVTRGPHSHPVPLPTKTPLHIRTTLMDLFKQLSDDLADLTPRRFIRHPILRAFLSKRFPTISSPTLADWHAYIKQARDELYPWGTGWRGVVNLKAHQDSRIPKENHYIRRILAIDMDPLDNTDADDDEALPKPKDNILRIIICMTPEASRRLLSSGRYLQSDIGFKRIVGFKEFEVAGMERDANTSIVYVRIFLNQMTAAAHQRVFEEIEAIVFEDTGKRLQWHHIHASTVNDGLDSMILSWVADQHRGQAKGLGLHLKNIASKLPPKRDLYEPDRLVQDLGPYEHLHRNFRVCTVHYFRLVQLCGTTEQVRWLMRGLVCMEHPDWEGSLQTICSLGGKAAKDWVQNKVSSGFVFEGICWQKSFIPRAIWEAGESNSNLIESVHRDANREGVHCTLLGGLLKGQQFDAMKMKTLAAYESWGITPTYKSAHISENAVSNLKRRDYQTHRRLVAEDAKIEAWNFKFNASVENYIKAQRATLAKRQQLAGEDNAQRRQKLEDDLEKKIRSENRLKDMVEKVYSGRAALGNTGTGKVMLLEAV</sequence>
<feature type="compositionally biased region" description="Polar residues" evidence="1">
    <location>
        <begin position="23"/>
        <end position="32"/>
    </location>
</feature>
<dbReference type="Proteomes" id="UP001215598">
    <property type="component" value="Unassembled WGS sequence"/>
</dbReference>
<proteinExistence type="predicted"/>
<evidence type="ECO:0000313" key="2">
    <source>
        <dbReference type="EMBL" id="KAJ7720038.1"/>
    </source>
</evidence>
<feature type="region of interest" description="Disordered" evidence="1">
    <location>
        <begin position="8"/>
        <end position="38"/>
    </location>
</feature>
<keyword evidence="3" id="KW-1185">Reference proteome</keyword>
<name>A0AAD7HG56_9AGAR</name>
<evidence type="ECO:0000256" key="1">
    <source>
        <dbReference type="SAM" id="MobiDB-lite"/>
    </source>
</evidence>
<gene>
    <name evidence="2" type="ORF">B0H16DRAFT_1793932</name>
</gene>
<feature type="non-terminal residue" evidence="2">
    <location>
        <position position="885"/>
    </location>
</feature>